<dbReference type="EMBL" id="NOIH01000015">
    <property type="protein sequence ID" value="OYD53257.1"/>
    <property type="molecule type" value="Genomic_DNA"/>
</dbReference>
<reference evidence="1 2" key="1">
    <citation type="submission" date="2017-07" db="EMBL/GenBank/DDBJ databases">
        <title>Thauera sp. KNDSS-Mac4 genome sequence and assembly.</title>
        <authorList>
            <person name="Mayilraj S."/>
        </authorList>
    </citation>
    <scope>NUCLEOTIDE SEQUENCE [LARGE SCALE GENOMIC DNA]</scope>
    <source>
        <strain evidence="1 2">KNDSS-Mac4</strain>
    </source>
</reference>
<accession>A0A235EXH3</accession>
<dbReference type="OrthoDB" id="8759063at2"/>
<protein>
    <submittedName>
        <fullName evidence="1">Phage tail protein</fullName>
    </submittedName>
</protein>
<organism evidence="1 2">
    <name type="scientific">Thauera propionica</name>
    <dbReference type="NCBI Taxonomy" id="2019431"/>
    <lineage>
        <taxon>Bacteria</taxon>
        <taxon>Pseudomonadati</taxon>
        <taxon>Pseudomonadota</taxon>
        <taxon>Betaproteobacteria</taxon>
        <taxon>Rhodocyclales</taxon>
        <taxon>Zoogloeaceae</taxon>
        <taxon>Thauera</taxon>
    </lineage>
</organism>
<name>A0A235EXH3_9RHOO</name>
<dbReference type="Proteomes" id="UP000215181">
    <property type="component" value="Unassembled WGS sequence"/>
</dbReference>
<dbReference type="AlphaFoldDB" id="A0A235EXH3"/>
<proteinExistence type="predicted"/>
<gene>
    <name evidence="1" type="ORF">CGK74_13665</name>
</gene>
<dbReference type="RefSeq" id="WP_094268998.1">
    <property type="nucleotide sequence ID" value="NZ_NOIH01000015.1"/>
</dbReference>
<comment type="caution">
    <text evidence="1">The sequence shown here is derived from an EMBL/GenBank/DDBJ whole genome shotgun (WGS) entry which is preliminary data.</text>
</comment>
<evidence type="ECO:0000313" key="2">
    <source>
        <dbReference type="Proteomes" id="UP000215181"/>
    </source>
</evidence>
<dbReference type="Pfam" id="PF05489">
    <property type="entry name" value="Phage_tail_X"/>
    <property type="match status" value="1"/>
</dbReference>
<dbReference type="InterPro" id="IPR008861">
    <property type="entry name" value="GpX-like"/>
</dbReference>
<evidence type="ECO:0000313" key="1">
    <source>
        <dbReference type="EMBL" id="OYD53257.1"/>
    </source>
</evidence>
<sequence length="73" mass="7767">MAAAATQVRSVQGDTVDLICWRYYGRTAGITEQVLEANPGLADLGAELPIGTLVTLPAQPATPTQATRLQLWD</sequence>
<keyword evidence="2" id="KW-1185">Reference proteome</keyword>